<evidence type="ECO:0000259" key="6">
    <source>
        <dbReference type="Pfam" id="PF00155"/>
    </source>
</evidence>
<dbReference type="PANTHER" id="PTHR46383:SF5">
    <property type="entry name" value="AMINOTRANSFERASE CLASS I_CLASSII DOMAIN-CONTAINING PROTEIN"/>
    <property type="match status" value="1"/>
</dbReference>
<protein>
    <submittedName>
        <fullName evidence="7">Aromatic aminotransferase</fullName>
        <ecNumber evidence="7">2.6.1.-</ecNumber>
    </submittedName>
</protein>
<comment type="similarity">
    <text evidence="2">Belongs to the class-I pyridoxal-phosphate-dependent aminotransferase family.</text>
</comment>
<gene>
    <name evidence="7" type="ORF">MSZNOR_4924</name>
</gene>
<dbReference type="CDD" id="cd00609">
    <property type="entry name" value="AAT_like"/>
    <property type="match status" value="1"/>
</dbReference>
<feature type="domain" description="Aminotransferase class I/classII large" evidence="6">
    <location>
        <begin position="23"/>
        <end position="370"/>
    </location>
</feature>
<name>A0ABM9I9D0_9GAMM</name>
<dbReference type="GO" id="GO:0008483">
    <property type="term" value="F:transaminase activity"/>
    <property type="evidence" value="ECO:0007669"/>
    <property type="project" value="UniProtKB-KW"/>
</dbReference>
<evidence type="ECO:0000313" key="8">
    <source>
        <dbReference type="Proteomes" id="UP001162030"/>
    </source>
</evidence>
<proteinExistence type="inferred from homology"/>
<organism evidence="7 8">
    <name type="scientific">Methylocaldum szegediense</name>
    <dbReference type="NCBI Taxonomy" id="73780"/>
    <lineage>
        <taxon>Bacteria</taxon>
        <taxon>Pseudomonadati</taxon>
        <taxon>Pseudomonadota</taxon>
        <taxon>Gammaproteobacteria</taxon>
        <taxon>Methylococcales</taxon>
        <taxon>Methylococcaceae</taxon>
        <taxon>Methylocaldum</taxon>
    </lineage>
</organism>
<reference evidence="7 8" key="1">
    <citation type="submission" date="2023-03" db="EMBL/GenBank/DDBJ databases">
        <authorList>
            <person name="Pearce D."/>
        </authorList>
    </citation>
    <scope>NUCLEOTIDE SEQUENCE [LARGE SCALE GENOMIC DNA]</scope>
    <source>
        <strain evidence="7">Msz</strain>
    </source>
</reference>
<dbReference type="NCBIfam" id="NF004621">
    <property type="entry name" value="PRK05957.1"/>
    <property type="match status" value="1"/>
</dbReference>
<evidence type="ECO:0000256" key="1">
    <source>
        <dbReference type="ARBA" id="ARBA00001933"/>
    </source>
</evidence>
<keyword evidence="5" id="KW-0663">Pyridoxal phosphate</keyword>
<comment type="cofactor">
    <cofactor evidence="1">
        <name>pyridoxal 5'-phosphate</name>
        <dbReference type="ChEBI" id="CHEBI:597326"/>
    </cofactor>
</comment>
<keyword evidence="8" id="KW-1185">Reference proteome</keyword>
<dbReference type="EMBL" id="OX458333">
    <property type="protein sequence ID" value="CAI8972702.1"/>
    <property type="molecule type" value="Genomic_DNA"/>
</dbReference>
<dbReference type="InterPro" id="IPR050596">
    <property type="entry name" value="AspAT/PAT-like"/>
</dbReference>
<evidence type="ECO:0000256" key="2">
    <source>
        <dbReference type="ARBA" id="ARBA00007441"/>
    </source>
</evidence>
<evidence type="ECO:0000256" key="3">
    <source>
        <dbReference type="ARBA" id="ARBA00022576"/>
    </source>
</evidence>
<keyword evidence="4 7" id="KW-0808">Transferase</keyword>
<dbReference type="Pfam" id="PF00155">
    <property type="entry name" value="Aminotran_1_2"/>
    <property type="match status" value="1"/>
</dbReference>
<dbReference type="InterPro" id="IPR015421">
    <property type="entry name" value="PyrdxlP-dep_Trfase_major"/>
</dbReference>
<evidence type="ECO:0000313" key="7">
    <source>
        <dbReference type="EMBL" id="CAI8972702.1"/>
    </source>
</evidence>
<dbReference type="SUPFAM" id="SSF53383">
    <property type="entry name" value="PLP-dependent transferases"/>
    <property type="match status" value="1"/>
</dbReference>
<accession>A0ABM9I9D0</accession>
<dbReference type="Gene3D" id="3.40.640.10">
    <property type="entry name" value="Type I PLP-dependent aspartate aminotransferase-like (Major domain)"/>
    <property type="match status" value="1"/>
</dbReference>
<dbReference type="InterPro" id="IPR015424">
    <property type="entry name" value="PyrdxlP-dep_Trfase"/>
</dbReference>
<keyword evidence="3 7" id="KW-0032">Aminotransferase</keyword>
<dbReference type="Proteomes" id="UP001162030">
    <property type="component" value="Chromosome"/>
</dbReference>
<dbReference type="InterPro" id="IPR004839">
    <property type="entry name" value="Aminotransferase_I/II_large"/>
</dbReference>
<evidence type="ECO:0000256" key="5">
    <source>
        <dbReference type="ARBA" id="ARBA00022898"/>
    </source>
</evidence>
<dbReference type="EC" id="2.6.1.-" evidence="7"/>
<evidence type="ECO:0000256" key="4">
    <source>
        <dbReference type="ARBA" id="ARBA00022679"/>
    </source>
</evidence>
<dbReference type="PANTHER" id="PTHR46383">
    <property type="entry name" value="ASPARTATE AMINOTRANSFERASE"/>
    <property type="match status" value="1"/>
</dbReference>
<sequence length="382" mass="41538">MSAVQDPIIPVIAGLIRSHPGTISLGQGVVFYGPPAAAREAIRDFFEKPENQKYGPAQGMPQLLELTERKLAAENGIHVGTARRVVVTAGANMAFLNALFAIADPGDEIILPLPYYFNQEMAVRMLSCTPVFVPTDGNNQLRTDLIRAAVTEKTRAVVTISPNNPSGAVFSEDALREVNALCRAHGIYHITDEAYEYFTYGGARHFSPASIQGSEPHTISLFSFSKAYGFASWRLGYMVIPEHLYEAVLKAQDTNLICAPSISQHAAIGALTVGSDYCREKLKIIGRVREIVLDELQSLADICRVPEAQGAFYLLLRVDTELDSMKVAQRLIQEHKVAVIPGTAFGLDEGCYLRVAYGALEPETAAEGTRRLVSGLRAITGA</sequence>